<dbReference type="GO" id="GO:0005829">
    <property type="term" value="C:cytosol"/>
    <property type="evidence" value="ECO:0007669"/>
    <property type="project" value="TreeGrafter"/>
</dbReference>
<name>A0A381PH71_9ZZZZ</name>
<proteinExistence type="inferred from homology"/>
<dbReference type="NCBIfam" id="NF002542">
    <property type="entry name" value="PRK02101.1-3"/>
    <property type="match status" value="1"/>
</dbReference>
<dbReference type="GO" id="GO:0033194">
    <property type="term" value="P:response to hydroperoxide"/>
    <property type="evidence" value="ECO:0007669"/>
    <property type="project" value="TreeGrafter"/>
</dbReference>
<dbReference type="PANTHER" id="PTHR30283:SF4">
    <property type="entry name" value="PEROXIDE STRESS RESISTANCE PROTEIN YAAA"/>
    <property type="match status" value="1"/>
</dbReference>
<dbReference type="Pfam" id="PF03883">
    <property type="entry name" value="H2O2_YaaD"/>
    <property type="match status" value="1"/>
</dbReference>
<dbReference type="HAMAP" id="MF_00652">
    <property type="entry name" value="UPF0246"/>
    <property type="match status" value="1"/>
</dbReference>
<dbReference type="InterPro" id="IPR005583">
    <property type="entry name" value="YaaA"/>
</dbReference>
<evidence type="ECO:0008006" key="2">
    <source>
        <dbReference type="Google" id="ProtNLM"/>
    </source>
</evidence>
<dbReference type="EMBL" id="UINC01000983">
    <property type="protein sequence ID" value="SUZ66355.1"/>
    <property type="molecule type" value="Genomic_DNA"/>
</dbReference>
<reference evidence="1" key="1">
    <citation type="submission" date="2018-05" db="EMBL/GenBank/DDBJ databases">
        <authorList>
            <person name="Lanie J.A."/>
            <person name="Ng W.-L."/>
            <person name="Kazmierczak K.M."/>
            <person name="Andrzejewski T.M."/>
            <person name="Davidsen T.M."/>
            <person name="Wayne K.J."/>
            <person name="Tettelin H."/>
            <person name="Glass J.I."/>
            <person name="Rusch D."/>
            <person name="Podicherti R."/>
            <person name="Tsui H.-C.T."/>
            <person name="Winkler M.E."/>
        </authorList>
    </citation>
    <scope>NUCLEOTIDE SEQUENCE</scope>
</reference>
<dbReference type="PANTHER" id="PTHR30283">
    <property type="entry name" value="PEROXIDE STRESS RESPONSE PROTEIN YAAA"/>
    <property type="match status" value="1"/>
</dbReference>
<organism evidence="1">
    <name type="scientific">marine metagenome</name>
    <dbReference type="NCBI Taxonomy" id="408172"/>
    <lineage>
        <taxon>unclassified sequences</taxon>
        <taxon>metagenomes</taxon>
        <taxon>ecological metagenomes</taxon>
    </lineage>
</organism>
<dbReference type="AlphaFoldDB" id="A0A381PH71"/>
<protein>
    <recommendedName>
        <fullName evidence="2">Peroxide stress protein YaaA</fullName>
    </recommendedName>
</protein>
<feature type="non-terminal residue" evidence="1">
    <location>
        <position position="1"/>
    </location>
</feature>
<gene>
    <name evidence="1" type="ORF">METZ01_LOCUS19209</name>
</gene>
<evidence type="ECO:0000313" key="1">
    <source>
        <dbReference type="EMBL" id="SUZ66355.1"/>
    </source>
</evidence>
<sequence length="258" mass="29167">VLAVLSPAKTLDFDTVAKTRKRTEPRFVARADELATHMQSFSPADLSDLMGVSTKLGELNADRFDNWGRNSAPQKQAILAFKGDVYLGLEAWTFGARELTSAQRRLRILSGLYGMLRPLDMIHPYRLEMGTRLEIKRAANLYDFWGSSITDSINDDLKDHRSRVLVNLASNEYFDALDSKSIDARIVTPVFKDLHKGQYKFLSYYGKRARGLMARYLVEGNVETIKAIKEFAVDGYRYSEVESRDDAPVFLRDAPVAG</sequence>
<accession>A0A381PH71</accession>